<feature type="transmembrane region" description="Helical" evidence="2">
    <location>
        <begin position="718"/>
        <end position="735"/>
    </location>
</feature>
<dbReference type="PANTHER" id="PTHR36840">
    <property type="entry name" value="BLL5714 PROTEIN"/>
    <property type="match status" value="1"/>
</dbReference>
<gene>
    <name evidence="3" type="ORF">UCRPC4_g04917</name>
</gene>
<protein>
    <submittedName>
        <fullName evidence="3">Putative low temperature requirement a protein</fullName>
    </submittedName>
</protein>
<sequence length="1022" mass="114139">MESPDAISDVVTEFSSRSVTPNSFKPINGHLVPLKTKHEVQTLTETVHALVLALPKRLASKAIVTLKPFYPPPQPGQPTFHHLRKFADTSHLPPHLQESFRQQFDSKAASDQVVHFLVLPPVPEDEQALLSAYRKLVDPSFPLVLRSLEVPLYPPVSQEQALANSEKYWPCSYNPAAQTIQNAPSFHTLRRVITELTTRKWHAGHYLALAQQAADEVFYAGWGRRSGAVAADGATGLVVAVAGDGRWLQTSFSDENEEGRPEHHALMRVIAMIAAKERDGRGLPRSRTLNSMDDGQYPVTDIEKQYYGMHNTPIPSDYPGARHALPDGDDIGQLGYLCAGLDIYLTHEPCIMCSMVRVASTPEEHDELKRQISDVEKSRDVDVLIHGSPEHLQAIQELHAHHQSRRDSLRSKHGNIYDEFEKVKEDLDALATELHIITDQGVSLDANFNKYGYSAHVRTKDNSSASTLSSSSHALDHDRDTAPMKFARRPVVRQYFHKGLLWRSSRSGEVASFELFSDLLYVGIIEIVGEAASETASGVGFLHFIITFIITWKIWTDLTNIVNWFEVDDVLSRVMVLVYLVCLLGFTTNIIYAFETTYTPMIAFYIAERIFQGLYFLGVAYLVPTIRGSMYCQSISIFVTCALWITSIHVEWPDQLLPIFIALFLDLFGYFIFIVFFRWGQTKAMAQTRGLAFSICTGVHKMFEFIPAINIEHRIERTNAFVTLVFGSSVLAIIYQNHHASSALSAFFGKSCLALIQAASFNWMYFEIDSIRCHVHAIRRHYISALLWQSAHIPFIMGYVLAAAAMSKLVLAHDSSNANPESLGEEYILESESEVAAFLRWYYCGGLSVALFSMATISICHIHKKVTGARIKKNTRLLARCCVALIICLLPLTSPSHLSSLSLMSITSSLVILSLAVDVYGTTSVNNAFFTGGFNDAEKKKCQYEASCQMTKRQRREIDKKMKRGEKVTIEDILKGPFSCGKERKTSTSSTGETLQSSATSSSDDLAASSPMATEIVMHSHV</sequence>
<proteinExistence type="predicted"/>
<dbReference type="OrthoDB" id="191995at2759"/>
<dbReference type="EMBL" id="LCWF01000121">
    <property type="protein sequence ID" value="KKY18448.1"/>
    <property type="molecule type" value="Genomic_DNA"/>
</dbReference>
<dbReference type="SUPFAM" id="SSF53927">
    <property type="entry name" value="Cytidine deaminase-like"/>
    <property type="match status" value="1"/>
</dbReference>
<dbReference type="Pfam" id="PF06772">
    <property type="entry name" value="LtrA"/>
    <property type="match status" value="1"/>
</dbReference>
<dbReference type="AlphaFoldDB" id="A0A0G2G3P8"/>
<keyword evidence="2" id="KW-0472">Membrane</keyword>
<accession>A0A0G2G3P8</accession>
<dbReference type="Gene3D" id="3.40.140.10">
    <property type="entry name" value="Cytidine Deaminase, domain 2"/>
    <property type="match status" value="1"/>
</dbReference>
<feature type="transmembrane region" description="Helical" evidence="2">
    <location>
        <begin position="630"/>
        <end position="650"/>
    </location>
</feature>
<name>A0A0G2G3P8_PHACM</name>
<evidence type="ECO:0000256" key="2">
    <source>
        <dbReference type="SAM" id="Phobius"/>
    </source>
</evidence>
<feature type="transmembrane region" description="Helical" evidence="2">
    <location>
        <begin position="877"/>
        <end position="894"/>
    </location>
</feature>
<dbReference type="GO" id="GO:0003824">
    <property type="term" value="F:catalytic activity"/>
    <property type="evidence" value="ECO:0007669"/>
    <property type="project" value="InterPro"/>
</dbReference>
<feature type="transmembrane region" description="Helical" evidence="2">
    <location>
        <begin position="900"/>
        <end position="920"/>
    </location>
</feature>
<feature type="transmembrane region" description="Helical" evidence="2">
    <location>
        <begin position="786"/>
        <end position="806"/>
    </location>
</feature>
<feature type="transmembrane region" description="Helical" evidence="2">
    <location>
        <begin position="747"/>
        <end position="766"/>
    </location>
</feature>
<dbReference type="GO" id="GO:0006139">
    <property type="term" value="P:nucleobase-containing compound metabolic process"/>
    <property type="evidence" value="ECO:0007669"/>
    <property type="project" value="UniProtKB-ARBA"/>
</dbReference>
<keyword evidence="2" id="KW-0812">Transmembrane</keyword>
<keyword evidence="4" id="KW-1185">Reference proteome</keyword>
<reference evidence="3 4" key="2">
    <citation type="submission" date="2015-05" db="EMBL/GenBank/DDBJ databases">
        <authorList>
            <person name="Morales-Cruz A."/>
            <person name="Amrine K.C."/>
            <person name="Cantu D."/>
        </authorList>
    </citation>
    <scope>NUCLEOTIDE SEQUENCE [LARGE SCALE GENOMIC DNA]</scope>
    <source>
        <strain evidence="3">UCRPC4</strain>
    </source>
</reference>
<feature type="transmembrane region" description="Helical" evidence="2">
    <location>
        <begin position="600"/>
        <end position="623"/>
    </location>
</feature>
<evidence type="ECO:0000313" key="3">
    <source>
        <dbReference type="EMBL" id="KKY18448.1"/>
    </source>
</evidence>
<dbReference type="InterPro" id="IPR016193">
    <property type="entry name" value="Cytidine_deaminase-like"/>
</dbReference>
<dbReference type="PANTHER" id="PTHR36840:SF1">
    <property type="entry name" value="BLL5714 PROTEIN"/>
    <property type="match status" value="1"/>
</dbReference>
<feature type="transmembrane region" description="Helical" evidence="2">
    <location>
        <begin position="536"/>
        <end position="555"/>
    </location>
</feature>
<organism evidence="3 4">
    <name type="scientific">Phaeomoniella chlamydospora</name>
    <name type="common">Phaeoacremonium chlamydosporum</name>
    <dbReference type="NCBI Taxonomy" id="158046"/>
    <lineage>
        <taxon>Eukaryota</taxon>
        <taxon>Fungi</taxon>
        <taxon>Dikarya</taxon>
        <taxon>Ascomycota</taxon>
        <taxon>Pezizomycotina</taxon>
        <taxon>Eurotiomycetes</taxon>
        <taxon>Chaetothyriomycetidae</taxon>
        <taxon>Phaeomoniellales</taxon>
        <taxon>Phaeomoniellaceae</taxon>
        <taxon>Phaeomoniella</taxon>
    </lineage>
</organism>
<dbReference type="Proteomes" id="UP000053317">
    <property type="component" value="Unassembled WGS sequence"/>
</dbReference>
<feature type="transmembrane region" description="Helical" evidence="2">
    <location>
        <begin position="656"/>
        <end position="679"/>
    </location>
</feature>
<keyword evidence="2" id="KW-1133">Transmembrane helix</keyword>
<evidence type="ECO:0000313" key="4">
    <source>
        <dbReference type="Proteomes" id="UP000053317"/>
    </source>
</evidence>
<comment type="caution">
    <text evidence="3">The sequence shown here is derived from an EMBL/GenBank/DDBJ whole genome shotgun (WGS) entry which is preliminary data.</text>
</comment>
<dbReference type="InterPro" id="IPR010640">
    <property type="entry name" value="Low_temperature_requirement_A"/>
</dbReference>
<feature type="transmembrane region" description="Helical" evidence="2">
    <location>
        <begin position="839"/>
        <end position="857"/>
    </location>
</feature>
<feature type="compositionally biased region" description="Low complexity" evidence="1">
    <location>
        <begin position="994"/>
        <end position="1010"/>
    </location>
</feature>
<reference evidence="3 4" key="1">
    <citation type="submission" date="2015-05" db="EMBL/GenBank/DDBJ databases">
        <title>Distinctive expansion of gene families associated with plant cell wall degradation and secondary metabolism in the genomes of grapevine trunk pathogens.</title>
        <authorList>
            <person name="Lawrence D.P."/>
            <person name="Travadon R."/>
            <person name="Rolshausen P.E."/>
            <person name="Baumgartner K."/>
        </authorList>
    </citation>
    <scope>NUCLEOTIDE SEQUENCE [LARGE SCALE GENOMIC DNA]</scope>
    <source>
        <strain evidence="3">UCRPC4</strain>
    </source>
</reference>
<feature type="region of interest" description="Disordered" evidence="1">
    <location>
        <begin position="979"/>
        <end position="1022"/>
    </location>
</feature>
<feature type="transmembrane region" description="Helical" evidence="2">
    <location>
        <begin position="576"/>
        <end position="594"/>
    </location>
</feature>
<evidence type="ECO:0000256" key="1">
    <source>
        <dbReference type="SAM" id="MobiDB-lite"/>
    </source>
</evidence>